<dbReference type="Proteomes" id="UP001152885">
    <property type="component" value="Unassembled WGS sequence"/>
</dbReference>
<evidence type="ECO:0000313" key="2">
    <source>
        <dbReference type="Proteomes" id="UP001152885"/>
    </source>
</evidence>
<comment type="caution">
    <text evidence="1">The sequence shown here is derived from an EMBL/GenBank/DDBJ whole genome shotgun (WGS) entry which is preliminary data.</text>
</comment>
<sequence>MKYCHTKHYRKHHSFNKLDSKTIKAKTIESFEKFKLKFEKFTQLINQDSKITTKIKIEDIGGPILLQSSKFEMIENLPDNETVRSYEPSSVYSSWDNKQKYITI</sequence>
<reference evidence="1" key="1">
    <citation type="submission" date="2022-12" db="EMBL/GenBank/DDBJ databases">
        <authorList>
            <person name="Brejova B."/>
        </authorList>
    </citation>
    <scope>NUCLEOTIDE SEQUENCE</scope>
</reference>
<organism evidence="1 2">
    <name type="scientific">Candida verbasci</name>
    <dbReference type="NCBI Taxonomy" id="1227364"/>
    <lineage>
        <taxon>Eukaryota</taxon>
        <taxon>Fungi</taxon>
        <taxon>Dikarya</taxon>
        <taxon>Ascomycota</taxon>
        <taxon>Saccharomycotina</taxon>
        <taxon>Pichiomycetes</taxon>
        <taxon>Debaryomycetaceae</taxon>
        <taxon>Candida/Lodderomyces clade</taxon>
        <taxon>Candida</taxon>
    </lineage>
</organism>
<proteinExistence type="predicted"/>
<protein>
    <submittedName>
        <fullName evidence="1">Uncharacterized protein</fullName>
    </submittedName>
</protein>
<dbReference type="AlphaFoldDB" id="A0A9W4XG80"/>
<evidence type="ECO:0000313" key="1">
    <source>
        <dbReference type="EMBL" id="CAI5757554.1"/>
    </source>
</evidence>
<keyword evidence="2" id="KW-1185">Reference proteome</keyword>
<dbReference type="EMBL" id="CANTUO010000002">
    <property type="protein sequence ID" value="CAI5757554.1"/>
    <property type="molecule type" value="Genomic_DNA"/>
</dbReference>
<name>A0A9W4XG80_9ASCO</name>
<accession>A0A9W4XG80</accession>
<gene>
    <name evidence="1" type="ORF">CANVERA_P2068</name>
</gene>